<dbReference type="Gene3D" id="3.30.565.10">
    <property type="entry name" value="Histidine kinase-like ATPase, C-terminal domain"/>
    <property type="match status" value="1"/>
</dbReference>
<evidence type="ECO:0000313" key="4">
    <source>
        <dbReference type="Proteomes" id="UP001523392"/>
    </source>
</evidence>
<evidence type="ECO:0000313" key="3">
    <source>
        <dbReference type="EMBL" id="MCO6418624.1"/>
    </source>
</evidence>
<keyword evidence="1" id="KW-0418">Kinase</keyword>
<proteinExistence type="predicted"/>
<feature type="domain" description="Histidine kinase/HSP90-like ATPase" evidence="2">
    <location>
        <begin position="16"/>
        <end position="128"/>
    </location>
</feature>
<organism evidence="3 4">
    <name type="scientific">Siccirubricoccus soli</name>
    <dbReference type="NCBI Taxonomy" id="2899147"/>
    <lineage>
        <taxon>Bacteria</taxon>
        <taxon>Pseudomonadati</taxon>
        <taxon>Pseudomonadota</taxon>
        <taxon>Alphaproteobacteria</taxon>
        <taxon>Acetobacterales</taxon>
        <taxon>Roseomonadaceae</taxon>
        <taxon>Siccirubricoccus</taxon>
    </lineage>
</organism>
<evidence type="ECO:0000259" key="2">
    <source>
        <dbReference type="Pfam" id="PF13581"/>
    </source>
</evidence>
<keyword evidence="3" id="KW-0547">Nucleotide-binding</keyword>
<keyword evidence="4" id="KW-1185">Reference proteome</keyword>
<gene>
    <name evidence="3" type="ORF">JYK14_21055</name>
</gene>
<sequence>MTTEAFGRLIRPRGAAMAAELAAACAELAAHLRAAGAGPRTIARAELVLEELALNALRHGGAAEVALSAWLGPAGWMLRLEDAGLAFDPSRPLAAPPGAGEGQGGLGLALVRRTAQAVHHARLPEGRNRVEVLLPPE</sequence>
<dbReference type="RefSeq" id="WP_252955251.1">
    <property type="nucleotide sequence ID" value="NZ_JAFIRR010000145.1"/>
</dbReference>
<dbReference type="InterPro" id="IPR003594">
    <property type="entry name" value="HATPase_dom"/>
</dbReference>
<protein>
    <submittedName>
        <fullName evidence="3">ATP-binding protein</fullName>
    </submittedName>
</protein>
<evidence type="ECO:0000256" key="1">
    <source>
        <dbReference type="ARBA" id="ARBA00022527"/>
    </source>
</evidence>
<reference evidence="3 4" key="1">
    <citation type="submission" date="2021-12" db="EMBL/GenBank/DDBJ databases">
        <title>Siccirubricoccus leaddurans sp. nov., a high concentration Zn2+ tolerance bacterium.</title>
        <authorList>
            <person name="Cao Y."/>
        </authorList>
    </citation>
    <scope>NUCLEOTIDE SEQUENCE [LARGE SCALE GENOMIC DNA]</scope>
    <source>
        <strain evidence="3 4">KC 17139</strain>
    </source>
</reference>
<dbReference type="InterPro" id="IPR036890">
    <property type="entry name" value="HATPase_C_sf"/>
</dbReference>
<keyword evidence="1" id="KW-0723">Serine/threonine-protein kinase</keyword>
<dbReference type="PANTHER" id="PTHR35526:SF3">
    <property type="entry name" value="ANTI-SIGMA-F FACTOR RSBW"/>
    <property type="match status" value="1"/>
</dbReference>
<name>A0ABT1D9T3_9PROT</name>
<dbReference type="EMBL" id="JAFIRR010000145">
    <property type="protein sequence ID" value="MCO6418624.1"/>
    <property type="molecule type" value="Genomic_DNA"/>
</dbReference>
<dbReference type="InterPro" id="IPR050267">
    <property type="entry name" value="Anti-sigma-factor_SerPK"/>
</dbReference>
<dbReference type="Proteomes" id="UP001523392">
    <property type="component" value="Unassembled WGS sequence"/>
</dbReference>
<accession>A0ABT1D9T3</accession>
<dbReference type="SUPFAM" id="SSF55874">
    <property type="entry name" value="ATPase domain of HSP90 chaperone/DNA topoisomerase II/histidine kinase"/>
    <property type="match status" value="1"/>
</dbReference>
<dbReference type="Pfam" id="PF13581">
    <property type="entry name" value="HATPase_c_2"/>
    <property type="match status" value="1"/>
</dbReference>
<keyword evidence="1" id="KW-0808">Transferase</keyword>
<comment type="caution">
    <text evidence="3">The sequence shown here is derived from an EMBL/GenBank/DDBJ whole genome shotgun (WGS) entry which is preliminary data.</text>
</comment>
<dbReference type="GO" id="GO:0005524">
    <property type="term" value="F:ATP binding"/>
    <property type="evidence" value="ECO:0007669"/>
    <property type="project" value="UniProtKB-KW"/>
</dbReference>
<dbReference type="PANTHER" id="PTHR35526">
    <property type="entry name" value="ANTI-SIGMA-F FACTOR RSBW-RELATED"/>
    <property type="match status" value="1"/>
</dbReference>
<keyword evidence="3" id="KW-0067">ATP-binding</keyword>